<evidence type="ECO:0000256" key="4">
    <source>
        <dbReference type="ARBA" id="ARBA00022989"/>
    </source>
</evidence>
<reference evidence="9" key="2">
    <citation type="submission" date="2025-08" db="UniProtKB">
        <authorList>
            <consortium name="RefSeq"/>
        </authorList>
    </citation>
    <scope>IDENTIFICATION</scope>
    <source>
        <tissue evidence="9">Leaf</tissue>
    </source>
</reference>
<evidence type="ECO:0000313" key="9">
    <source>
        <dbReference type="RefSeq" id="XP_010475213.1"/>
    </source>
</evidence>
<evidence type="ECO:0000256" key="2">
    <source>
        <dbReference type="ARBA" id="ARBA00022692"/>
    </source>
</evidence>
<evidence type="ECO:0000256" key="6">
    <source>
        <dbReference type="ARBA" id="ARBA00029467"/>
    </source>
</evidence>
<comment type="similarity">
    <text evidence="6">Belongs to the DESIGUAL family.</text>
</comment>
<comment type="subcellular location">
    <subcellularLocation>
        <location evidence="1">Endomembrane system</location>
        <topology evidence="1">Multi-pass membrane protein</topology>
    </subcellularLocation>
</comment>
<dbReference type="PANTHER" id="PTHR31769">
    <property type="entry name" value="OS07G0462200 PROTEIN-RELATED"/>
    <property type="match status" value="1"/>
</dbReference>
<name>A0ABM0WRQ3_CAMSA</name>
<evidence type="ECO:0000256" key="3">
    <source>
        <dbReference type="ARBA" id="ARBA00022729"/>
    </source>
</evidence>
<dbReference type="InterPro" id="IPR052222">
    <property type="entry name" value="DESIGUAL"/>
</dbReference>
<protein>
    <submittedName>
        <fullName evidence="9">Uncharacterized protein LOC104754672</fullName>
    </submittedName>
</protein>
<keyword evidence="2 7" id="KW-0812">Transmembrane</keyword>
<gene>
    <name evidence="9" type="primary">LOC104754672</name>
</gene>
<keyword evidence="5 7" id="KW-0472">Membrane</keyword>
<evidence type="ECO:0000256" key="5">
    <source>
        <dbReference type="ARBA" id="ARBA00023136"/>
    </source>
</evidence>
<feature type="transmembrane region" description="Helical" evidence="7">
    <location>
        <begin position="7"/>
        <end position="32"/>
    </location>
</feature>
<sequence length="171" mass="18297">MKETKGCCFYVTIVVCIVLIVGLDIVAGYVGLQADVAQEDVKHHRVWMLECKAPSKRAFVLGIIAMSCLAAAHVIANVIGCSTSNRLPTPGVGVGAITNTIATQFYTICLVLNWVVGIAGAVLLAMGIWSNRESRSKCGFTNKYFLSFGAKVCFVHAISSVIYYVSSVVAN</sequence>
<dbReference type="Pfam" id="PF06749">
    <property type="entry name" value="DUF1218"/>
    <property type="match status" value="1"/>
</dbReference>
<feature type="transmembrane region" description="Helical" evidence="7">
    <location>
        <begin position="58"/>
        <end position="79"/>
    </location>
</feature>
<evidence type="ECO:0000256" key="1">
    <source>
        <dbReference type="ARBA" id="ARBA00004127"/>
    </source>
</evidence>
<proteinExistence type="inferred from homology"/>
<keyword evidence="3" id="KW-0732">Signal</keyword>
<reference evidence="8" key="1">
    <citation type="journal article" date="2014" name="Nat. Commun.">
        <title>The emerging biofuel crop Camelina sativa retains a highly undifferentiated hexaploid genome structure.</title>
        <authorList>
            <person name="Kagale S."/>
            <person name="Koh C."/>
            <person name="Nixon J."/>
            <person name="Bollina V."/>
            <person name="Clarke W.E."/>
            <person name="Tuteja R."/>
            <person name="Spillane C."/>
            <person name="Robinson S.J."/>
            <person name="Links M.G."/>
            <person name="Clarke C."/>
            <person name="Higgins E.E."/>
            <person name="Huebert T."/>
            <person name="Sharpe A.G."/>
            <person name="Parkin I.A."/>
        </authorList>
    </citation>
    <scope>NUCLEOTIDE SEQUENCE [LARGE SCALE GENOMIC DNA]</scope>
    <source>
        <strain evidence="8">cv. DH55</strain>
    </source>
</reference>
<organism evidence="8 9">
    <name type="scientific">Camelina sativa</name>
    <name type="common">False flax</name>
    <name type="synonym">Myagrum sativum</name>
    <dbReference type="NCBI Taxonomy" id="90675"/>
    <lineage>
        <taxon>Eukaryota</taxon>
        <taxon>Viridiplantae</taxon>
        <taxon>Streptophyta</taxon>
        <taxon>Embryophyta</taxon>
        <taxon>Tracheophyta</taxon>
        <taxon>Spermatophyta</taxon>
        <taxon>Magnoliopsida</taxon>
        <taxon>eudicotyledons</taxon>
        <taxon>Gunneridae</taxon>
        <taxon>Pentapetalae</taxon>
        <taxon>rosids</taxon>
        <taxon>malvids</taxon>
        <taxon>Brassicales</taxon>
        <taxon>Brassicaceae</taxon>
        <taxon>Camelineae</taxon>
        <taxon>Camelina</taxon>
    </lineage>
</organism>
<dbReference type="RefSeq" id="XP_010475213.1">
    <property type="nucleotide sequence ID" value="XM_010476911.1"/>
</dbReference>
<accession>A0ABM0WRQ3</accession>
<feature type="transmembrane region" description="Helical" evidence="7">
    <location>
        <begin position="114"/>
        <end position="132"/>
    </location>
</feature>
<feature type="transmembrane region" description="Helical" evidence="7">
    <location>
        <begin position="144"/>
        <end position="165"/>
    </location>
</feature>
<evidence type="ECO:0000313" key="8">
    <source>
        <dbReference type="Proteomes" id="UP000694864"/>
    </source>
</evidence>
<keyword evidence="8" id="KW-1185">Reference proteome</keyword>
<dbReference type="Proteomes" id="UP000694864">
    <property type="component" value="Chromosome 17"/>
</dbReference>
<keyword evidence="4 7" id="KW-1133">Transmembrane helix</keyword>
<dbReference type="GeneID" id="104754672"/>
<dbReference type="InterPro" id="IPR009606">
    <property type="entry name" value="DEAL/Modifying_wall_lignin1/2"/>
</dbReference>
<evidence type="ECO:0000256" key="7">
    <source>
        <dbReference type="SAM" id="Phobius"/>
    </source>
</evidence>